<protein>
    <submittedName>
        <fullName evidence="1">Uncharacterized protein</fullName>
    </submittedName>
</protein>
<evidence type="ECO:0000313" key="2">
    <source>
        <dbReference type="Proteomes" id="UP000217790"/>
    </source>
</evidence>
<gene>
    <name evidence="1" type="ORF">ARMGADRAFT_1069509</name>
</gene>
<name>A0A2H3CR66_ARMGA</name>
<keyword evidence="2" id="KW-1185">Reference proteome</keyword>
<proteinExistence type="predicted"/>
<evidence type="ECO:0000313" key="1">
    <source>
        <dbReference type="EMBL" id="PBK79237.1"/>
    </source>
</evidence>
<dbReference type="EMBL" id="KZ293797">
    <property type="protein sequence ID" value="PBK79237.1"/>
    <property type="molecule type" value="Genomic_DNA"/>
</dbReference>
<feature type="non-terminal residue" evidence="1">
    <location>
        <position position="92"/>
    </location>
</feature>
<dbReference type="InParanoid" id="A0A2H3CR66"/>
<reference evidence="2" key="1">
    <citation type="journal article" date="2017" name="Nat. Ecol. Evol.">
        <title>Genome expansion and lineage-specific genetic innovations in the forest pathogenic fungi Armillaria.</title>
        <authorList>
            <person name="Sipos G."/>
            <person name="Prasanna A.N."/>
            <person name="Walter M.C."/>
            <person name="O'Connor E."/>
            <person name="Balint B."/>
            <person name="Krizsan K."/>
            <person name="Kiss B."/>
            <person name="Hess J."/>
            <person name="Varga T."/>
            <person name="Slot J."/>
            <person name="Riley R."/>
            <person name="Boka B."/>
            <person name="Rigling D."/>
            <person name="Barry K."/>
            <person name="Lee J."/>
            <person name="Mihaltcheva S."/>
            <person name="LaButti K."/>
            <person name="Lipzen A."/>
            <person name="Waldron R."/>
            <person name="Moloney N.M."/>
            <person name="Sperisen C."/>
            <person name="Kredics L."/>
            <person name="Vagvoelgyi C."/>
            <person name="Patrignani A."/>
            <person name="Fitzpatrick D."/>
            <person name="Nagy I."/>
            <person name="Doyle S."/>
            <person name="Anderson J.B."/>
            <person name="Grigoriev I.V."/>
            <person name="Gueldener U."/>
            <person name="Muensterkoetter M."/>
            <person name="Nagy L.G."/>
        </authorList>
    </citation>
    <scope>NUCLEOTIDE SEQUENCE [LARGE SCALE GENOMIC DNA]</scope>
    <source>
        <strain evidence="2">Ar21-2</strain>
    </source>
</reference>
<organism evidence="1 2">
    <name type="scientific">Armillaria gallica</name>
    <name type="common">Bulbous honey fungus</name>
    <name type="synonym">Armillaria bulbosa</name>
    <dbReference type="NCBI Taxonomy" id="47427"/>
    <lineage>
        <taxon>Eukaryota</taxon>
        <taxon>Fungi</taxon>
        <taxon>Dikarya</taxon>
        <taxon>Basidiomycota</taxon>
        <taxon>Agaricomycotina</taxon>
        <taxon>Agaricomycetes</taxon>
        <taxon>Agaricomycetidae</taxon>
        <taxon>Agaricales</taxon>
        <taxon>Marasmiineae</taxon>
        <taxon>Physalacriaceae</taxon>
        <taxon>Armillaria</taxon>
    </lineage>
</organism>
<dbReference type="AlphaFoldDB" id="A0A2H3CR66"/>
<dbReference type="Proteomes" id="UP000217790">
    <property type="component" value="Unassembled WGS sequence"/>
</dbReference>
<accession>A0A2H3CR66</accession>
<sequence>MDVDAQNKKTRIRPSLSRVVLFLSQSLAATTASSFLRCIPPFHQLFPRLFKMILAFFLTPCGIFTVHSSRPKPRPQVQGLEIKTALTRRTLI</sequence>